<proteinExistence type="predicted"/>
<comment type="caution">
    <text evidence="2">The sequence shown here is derived from an EMBL/GenBank/DDBJ whole genome shotgun (WGS) entry which is preliminary data.</text>
</comment>
<protein>
    <submittedName>
        <fullName evidence="2">Orf iii polyprotein</fullName>
    </submittedName>
</protein>
<sequence>MELAEGQVKVMGAETIAVNKLKFQRGQKQKSNISQSRGNTSNHNYGQNYQSRASSSQKQQPSHPKCKRCLRIHWDNNPCPAINWKCFACNQTGHTAKSPLCKNNIHKLEREEELEDDINTAVEEEDSLELGLLQEVTEEEQQYDTEVELYHVHTITETKEKSEGESTD</sequence>
<organism evidence="2 3">
    <name type="scientific">Lasius niger</name>
    <name type="common">Black garden ant</name>
    <dbReference type="NCBI Taxonomy" id="67767"/>
    <lineage>
        <taxon>Eukaryota</taxon>
        <taxon>Metazoa</taxon>
        <taxon>Ecdysozoa</taxon>
        <taxon>Arthropoda</taxon>
        <taxon>Hexapoda</taxon>
        <taxon>Insecta</taxon>
        <taxon>Pterygota</taxon>
        <taxon>Neoptera</taxon>
        <taxon>Endopterygota</taxon>
        <taxon>Hymenoptera</taxon>
        <taxon>Apocrita</taxon>
        <taxon>Aculeata</taxon>
        <taxon>Formicoidea</taxon>
        <taxon>Formicidae</taxon>
        <taxon>Formicinae</taxon>
        <taxon>Lasius</taxon>
        <taxon>Lasius</taxon>
    </lineage>
</organism>
<evidence type="ECO:0000313" key="2">
    <source>
        <dbReference type="EMBL" id="KMQ86672.1"/>
    </source>
</evidence>
<dbReference type="OrthoDB" id="6740364at2759"/>
<dbReference type="PaxDb" id="67767-A0A0J7K8L0"/>
<accession>A0A0J7K8L0</accession>
<feature type="region of interest" description="Disordered" evidence="1">
    <location>
        <begin position="24"/>
        <end position="62"/>
    </location>
</feature>
<name>A0A0J7K8L0_LASNI</name>
<dbReference type="Proteomes" id="UP000036403">
    <property type="component" value="Unassembled WGS sequence"/>
</dbReference>
<feature type="compositionally biased region" description="Polar residues" evidence="1">
    <location>
        <begin position="29"/>
        <end position="53"/>
    </location>
</feature>
<dbReference type="EMBL" id="LBMM01011716">
    <property type="protein sequence ID" value="KMQ86672.1"/>
    <property type="molecule type" value="Genomic_DNA"/>
</dbReference>
<evidence type="ECO:0000256" key="1">
    <source>
        <dbReference type="SAM" id="MobiDB-lite"/>
    </source>
</evidence>
<keyword evidence="3" id="KW-1185">Reference proteome</keyword>
<reference evidence="2 3" key="1">
    <citation type="submission" date="2015-04" db="EMBL/GenBank/DDBJ databases">
        <title>Lasius niger genome sequencing.</title>
        <authorList>
            <person name="Konorov E.A."/>
            <person name="Nikitin M.A."/>
            <person name="Kirill M.V."/>
            <person name="Chang P."/>
        </authorList>
    </citation>
    <scope>NUCLEOTIDE SEQUENCE [LARGE SCALE GENOMIC DNA]</scope>
    <source>
        <tissue evidence="2">Whole</tissue>
    </source>
</reference>
<evidence type="ECO:0000313" key="3">
    <source>
        <dbReference type="Proteomes" id="UP000036403"/>
    </source>
</evidence>
<dbReference type="AlphaFoldDB" id="A0A0J7K8L0"/>
<gene>
    <name evidence="2" type="ORF">RF55_14287</name>
</gene>